<dbReference type="RefSeq" id="WP_002492710.1">
    <property type="nucleotide sequence ID" value="NZ_AP021848.1"/>
</dbReference>
<keyword evidence="2" id="KW-0964">Secreted</keyword>
<comment type="caution">
    <text evidence="8">The sequence shown here is derived from an EMBL/GenBank/DDBJ whole genome shotgun (WGS) entry which is preliminary data.</text>
</comment>
<evidence type="ECO:0000256" key="7">
    <source>
        <dbReference type="SAM" id="SignalP"/>
    </source>
</evidence>
<accession>A0A4Q9W8T1</accession>
<dbReference type="EMBL" id="SCHB01000007">
    <property type="protein sequence ID" value="TBW71567.1"/>
    <property type="molecule type" value="Genomic_DNA"/>
</dbReference>
<evidence type="ECO:0000256" key="6">
    <source>
        <dbReference type="SAM" id="MobiDB-lite"/>
    </source>
</evidence>
<sequence>MKVFKMMGLTLAASSMAFSLSQVAHAEQMVNGDNHASSYNNQVTQDQGEFVHNGNAGENASYLTSENFINALDSGQLNFNGYKIDQDKEDNIEYKQVYDQEVRATSDDTATSIRFKVTDQSVSLNQMKDAYPSDKLNRIPHTNSDTNHPDDGVYVYHGDQIKLQFKIENDYVTSVTIGQGETE</sequence>
<feature type="region of interest" description="Disordered" evidence="6">
    <location>
        <begin position="132"/>
        <end position="152"/>
    </location>
</feature>
<reference evidence="8 9" key="1">
    <citation type="journal article" date="2019" name="Sci. Transl. Med.">
        <title>Quorum sensing between bacterial species on the skin protects against epidermal injury in atopic dermatitis.</title>
        <authorList>
            <person name="Williams M.R."/>
        </authorList>
    </citation>
    <scope>NUCLEOTIDE SEQUENCE [LARGE SCALE GENOMIC DNA]</scope>
    <source>
        <strain evidence="8 9">E7</strain>
    </source>
</reference>
<comment type="similarity">
    <text evidence="4">Belongs to the IsaB family.</text>
</comment>
<dbReference type="AlphaFoldDB" id="A0A4Q9W8T1"/>
<evidence type="ECO:0000313" key="8">
    <source>
        <dbReference type="EMBL" id="TBW71567.1"/>
    </source>
</evidence>
<comment type="subcellular location">
    <subcellularLocation>
        <location evidence="1">Secreted</location>
    </subcellularLocation>
</comment>
<gene>
    <name evidence="8" type="ORF">EQ812_10185</name>
</gene>
<feature type="chain" id="PRO_5020985474" description="Immunodominant staphylococcal antigen B" evidence="7">
    <location>
        <begin position="27"/>
        <end position="183"/>
    </location>
</feature>
<proteinExistence type="inferred from homology"/>
<dbReference type="Proteomes" id="UP000293637">
    <property type="component" value="Unassembled WGS sequence"/>
</dbReference>
<evidence type="ECO:0000256" key="1">
    <source>
        <dbReference type="ARBA" id="ARBA00004613"/>
    </source>
</evidence>
<dbReference type="NCBIfam" id="NF047686">
    <property type="entry name" value="IsaB_fam"/>
    <property type="match status" value="1"/>
</dbReference>
<protein>
    <recommendedName>
        <fullName evidence="5">Immunodominant staphylococcal antigen B</fullName>
    </recommendedName>
</protein>
<evidence type="ECO:0000313" key="9">
    <source>
        <dbReference type="Proteomes" id="UP000293637"/>
    </source>
</evidence>
<dbReference type="GeneID" id="58091744"/>
<dbReference type="InterPro" id="IPR058086">
    <property type="entry name" value="IsaB"/>
</dbReference>
<evidence type="ECO:0000256" key="5">
    <source>
        <dbReference type="ARBA" id="ARBA00093792"/>
    </source>
</evidence>
<organism evidence="8 9">
    <name type="scientific">Staphylococcus lugdunensis</name>
    <dbReference type="NCBI Taxonomy" id="28035"/>
    <lineage>
        <taxon>Bacteria</taxon>
        <taxon>Bacillati</taxon>
        <taxon>Bacillota</taxon>
        <taxon>Bacilli</taxon>
        <taxon>Bacillales</taxon>
        <taxon>Staphylococcaceae</taxon>
        <taxon>Staphylococcus</taxon>
    </lineage>
</organism>
<evidence type="ECO:0000256" key="3">
    <source>
        <dbReference type="ARBA" id="ARBA00022729"/>
    </source>
</evidence>
<evidence type="ECO:0000256" key="2">
    <source>
        <dbReference type="ARBA" id="ARBA00022525"/>
    </source>
</evidence>
<evidence type="ECO:0000256" key="4">
    <source>
        <dbReference type="ARBA" id="ARBA00093777"/>
    </source>
</evidence>
<name>A0A4Q9W8T1_STALU</name>
<feature type="signal peptide" evidence="7">
    <location>
        <begin position="1"/>
        <end position="26"/>
    </location>
</feature>
<keyword evidence="3 7" id="KW-0732">Signal</keyword>